<dbReference type="InterPro" id="IPR014746">
    <property type="entry name" value="Gln_synth/guanido_kin_cat_dom"/>
</dbReference>
<evidence type="ECO:0000256" key="3">
    <source>
        <dbReference type="ARBA" id="ARBA00022840"/>
    </source>
</evidence>
<dbReference type="Proteomes" id="UP000179769">
    <property type="component" value="Unassembled WGS sequence"/>
</dbReference>
<dbReference type="GO" id="GO:0052699">
    <property type="term" value="P:ergothioneine biosynthetic process"/>
    <property type="evidence" value="ECO:0007669"/>
    <property type="project" value="UniProtKB-UniRule"/>
</dbReference>
<keyword evidence="9" id="KW-1185">Reference proteome</keyword>
<dbReference type="NCBIfam" id="TIGR03444">
    <property type="entry name" value="EgtA_Cys_ligase"/>
    <property type="match status" value="1"/>
</dbReference>
<dbReference type="Pfam" id="PF04107">
    <property type="entry name" value="GCS2"/>
    <property type="match status" value="1"/>
</dbReference>
<comment type="catalytic activity">
    <reaction evidence="4 5 6">
        <text>L-cysteine + L-glutamate + ATP = gamma-L-glutamyl-L-cysteine + ADP + phosphate + H(+)</text>
        <dbReference type="Rhea" id="RHEA:13285"/>
        <dbReference type="ChEBI" id="CHEBI:15378"/>
        <dbReference type="ChEBI" id="CHEBI:29985"/>
        <dbReference type="ChEBI" id="CHEBI:30616"/>
        <dbReference type="ChEBI" id="CHEBI:35235"/>
        <dbReference type="ChEBI" id="CHEBI:43474"/>
        <dbReference type="ChEBI" id="CHEBI:58173"/>
        <dbReference type="ChEBI" id="CHEBI:456216"/>
        <dbReference type="EC" id="6.3.2.2"/>
    </reaction>
</comment>
<dbReference type="PANTHER" id="PTHR34378">
    <property type="entry name" value="GLUTAMATE--CYSTEINE LIGASE, CHLOROPLASTIC"/>
    <property type="match status" value="1"/>
</dbReference>
<evidence type="ECO:0000313" key="9">
    <source>
        <dbReference type="Proteomes" id="UP000179769"/>
    </source>
</evidence>
<dbReference type="OrthoDB" id="9780152at2"/>
<evidence type="ECO:0000256" key="4">
    <source>
        <dbReference type="ARBA" id="ARBA00048819"/>
    </source>
</evidence>
<feature type="compositionally biased region" description="Basic and acidic residues" evidence="7">
    <location>
        <begin position="57"/>
        <end position="67"/>
    </location>
</feature>
<dbReference type="RefSeq" id="WP_071064987.1">
    <property type="nucleotide sequence ID" value="NZ_MAXA01000224.1"/>
</dbReference>
<dbReference type="UniPathway" id="UPA01014"/>
<dbReference type="GO" id="GO:0004357">
    <property type="term" value="F:glutamate-cysteine ligase activity"/>
    <property type="evidence" value="ECO:0007669"/>
    <property type="project" value="UniProtKB-UniRule"/>
</dbReference>
<name>A0A1S1Q153_9ACTN</name>
<dbReference type="PIRSF" id="PIRSF017901">
    <property type="entry name" value="GCL"/>
    <property type="match status" value="1"/>
</dbReference>
<evidence type="ECO:0000256" key="7">
    <source>
        <dbReference type="SAM" id="MobiDB-lite"/>
    </source>
</evidence>
<gene>
    <name evidence="5" type="primary">egtA</name>
    <name evidence="8" type="ORF">BBK14_05060</name>
</gene>
<evidence type="ECO:0000313" key="8">
    <source>
        <dbReference type="EMBL" id="OHV27241.1"/>
    </source>
</evidence>
<keyword evidence="1 5" id="KW-0436">Ligase</keyword>
<keyword evidence="3 5" id="KW-0067">ATP-binding</keyword>
<evidence type="ECO:0000256" key="2">
    <source>
        <dbReference type="ARBA" id="ARBA00022741"/>
    </source>
</evidence>
<dbReference type="InterPro" id="IPR035434">
    <property type="entry name" value="GCL_bact_plant"/>
</dbReference>
<feature type="region of interest" description="Disordered" evidence="7">
    <location>
        <begin position="38"/>
        <end position="99"/>
    </location>
</feature>
<reference evidence="9" key="1">
    <citation type="submission" date="2016-07" db="EMBL/GenBank/DDBJ databases">
        <title>Frankia sp. NRRL B-16219 Genome sequencing.</title>
        <authorList>
            <person name="Ghodhbane-Gtari F."/>
            <person name="Swanson E."/>
            <person name="Gueddou A."/>
            <person name="Louati M."/>
            <person name="Nouioui I."/>
            <person name="Hezbri K."/>
            <person name="Abebe-Akele F."/>
            <person name="Simpson S."/>
            <person name="Morris K."/>
            <person name="Thomas K."/>
            <person name="Gtari M."/>
            <person name="Tisa L.S."/>
        </authorList>
    </citation>
    <scope>NUCLEOTIDE SEQUENCE [LARGE SCALE GENOMIC DNA]</scope>
    <source>
        <strain evidence="9">NRRL B-16219</strain>
    </source>
</reference>
<dbReference type="InterPro" id="IPR006336">
    <property type="entry name" value="GCS2"/>
</dbReference>
<dbReference type="GO" id="GO:0006750">
    <property type="term" value="P:glutathione biosynthetic process"/>
    <property type="evidence" value="ECO:0007669"/>
    <property type="project" value="UniProtKB-UniRule"/>
</dbReference>
<dbReference type="HAMAP" id="MF_02034">
    <property type="entry name" value="EgtA"/>
    <property type="match status" value="1"/>
</dbReference>
<dbReference type="InterPro" id="IPR017809">
    <property type="entry name" value="EgtA_Actinobacteria"/>
</dbReference>
<dbReference type="PANTHER" id="PTHR34378:SF1">
    <property type="entry name" value="GLUTAMATE--CYSTEINE LIGASE, CHLOROPLASTIC"/>
    <property type="match status" value="1"/>
</dbReference>
<evidence type="ECO:0000256" key="5">
    <source>
        <dbReference type="HAMAP-Rule" id="MF_02034"/>
    </source>
</evidence>
<dbReference type="GO" id="GO:0005524">
    <property type="term" value="F:ATP binding"/>
    <property type="evidence" value="ECO:0007669"/>
    <property type="project" value="UniProtKB-UniRule"/>
</dbReference>
<evidence type="ECO:0000256" key="6">
    <source>
        <dbReference type="PIRNR" id="PIRNR017901"/>
    </source>
</evidence>
<comment type="pathway">
    <text evidence="5">Amino-acid biosynthesis; ergothioneine biosynthesis.</text>
</comment>
<protein>
    <recommendedName>
        <fullName evidence="5">Glutamate--cysteine ligase EgtA</fullName>
        <ecNumber evidence="5">6.3.2.2</ecNumber>
    </recommendedName>
    <alternativeName>
        <fullName evidence="5">Gamma-glutamylcysteine synthase</fullName>
        <shortName evidence="5">GCS</shortName>
        <shortName evidence="5">Gamma-ECS</shortName>
    </alternativeName>
</protein>
<dbReference type="Gene3D" id="3.30.590.20">
    <property type="match status" value="1"/>
</dbReference>
<dbReference type="EC" id="6.3.2.2" evidence="5"/>
<organism evidence="8 9">
    <name type="scientific">Parafrankia soli</name>
    <dbReference type="NCBI Taxonomy" id="2599596"/>
    <lineage>
        <taxon>Bacteria</taxon>
        <taxon>Bacillati</taxon>
        <taxon>Actinomycetota</taxon>
        <taxon>Actinomycetes</taxon>
        <taxon>Frankiales</taxon>
        <taxon>Frankiaceae</taxon>
        <taxon>Parafrankia</taxon>
    </lineage>
</organism>
<comment type="similarity">
    <text evidence="5 6">Belongs to the glutamate--cysteine ligase type 2 family. EgtA subfamily.</text>
</comment>
<sequence>MTPAAPGSPTPDAATTNRVGIETEWFVVDVANPRRPVPADETAAALESVLAPGDQGRQPDRGRENGQARDGGPPGTGSAPRLPGGSRLTFEPGGQLEFSGPPLDLTAAVDAMRADLTLVRGALARRRLGLVGMGVDPLRTPVRHTTASRYVAMEQHFLARDCDDGRTMMCSTASVQVNLDIGTDTAQAVERFRLAHALEPVLIAMFAASPLAHGRQISWQSGRQAVWAGIDASRAGPVLPDPAAPATAWLAQAGLGGRGDAPGAPPTGDAHLAWLWARYLHDADLMMVGEPDGRYQPVRNRTTFGDWMAGAGPVARPPTAQDLGWHATTLFPPVRPRGWLELRYLDAQPSDLWPVAVAVPAVLLDEPAAARAALAACLPVTRQGRLAAQLGLRHPALHRAAVRCVDLALDALARTDADPGLRAAVEAFANRYTRRGRSPADDLNARFEARGPAELLREEASQCVPVP</sequence>
<comment type="caution">
    <text evidence="8">The sequence shown here is derived from an EMBL/GenBank/DDBJ whole genome shotgun (WGS) entry which is preliminary data.</text>
</comment>
<dbReference type="AlphaFoldDB" id="A0A1S1Q153"/>
<evidence type="ECO:0000256" key="1">
    <source>
        <dbReference type="ARBA" id="ARBA00022598"/>
    </source>
</evidence>
<dbReference type="SUPFAM" id="SSF55931">
    <property type="entry name" value="Glutamine synthetase/guanido kinase"/>
    <property type="match status" value="1"/>
</dbReference>
<proteinExistence type="inferred from homology"/>
<accession>A0A1S1Q153</accession>
<keyword evidence="2 5" id="KW-0547">Nucleotide-binding</keyword>
<dbReference type="EMBL" id="MAXA01000224">
    <property type="protein sequence ID" value="OHV27241.1"/>
    <property type="molecule type" value="Genomic_DNA"/>
</dbReference>
<comment type="function">
    <text evidence="5">Catalyzes the synthesis of gamma-glutamylcysteine (gamma-GC). This compound is used as substrate for the biosynthesis of the low-molecular thiol compound ergothioneine.</text>
</comment>